<dbReference type="AlphaFoldDB" id="A0A1V6Q2L0"/>
<organism evidence="2 3">
    <name type="scientific">Penicillium antarcticum</name>
    <dbReference type="NCBI Taxonomy" id="416450"/>
    <lineage>
        <taxon>Eukaryota</taxon>
        <taxon>Fungi</taxon>
        <taxon>Dikarya</taxon>
        <taxon>Ascomycota</taxon>
        <taxon>Pezizomycotina</taxon>
        <taxon>Eurotiomycetes</taxon>
        <taxon>Eurotiomycetidae</taxon>
        <taxon>Eurotiales</taxon>
        <taxon>Aspergillaceae</taxon>
        <taxon>Penicillium</taxon>
    </lineage>
</organism>
<name>A0A1V6Q2L0_9EURO</name>
<dbReference type="OrthoDB" id="10265971at2759"/>
<keyword evidence="3" id="KW-1185">Reference proteome</keyword>
<reference evidence="3" key="1">
    <citation type="journal article" date="2017" name="Nat. Microbiol.">
        <title>Global analysis of biosynthetic gene clusters reveals vast potential of secondary metabolite production in Penicillium species.</title>
        <authorList>
            <person name="Nielsen J.C."/>
            <person name="Grijseels S."/>
            <person name="Prigent S."/>
            <person name="Ji B."/>
            <person name="Dainat J."/>
            <person name="Nielsen K.F."/>
            <person name="Frisvad J.C."/>
            <person name="Workman M."/>
            <person name="Nielsen J."/>
        </authorList>
    </citation>
    <scope>NUCLEOTIDE SEQUENCE [LARGE SCALE GENOMIC DNA]</scope>
    <source>
        <strain evidence="3">IBT 31811</strain>
    </source>
</reference>
<evidence type="ECO:0000313" key="2">
    <source>
        <dbReference type="EMBL" id="OQD83277.1"/>
    </source>
</evidence>
<dbReference type="Proteomes" id="UP000191672">
    <property type="component" value="Unassembled WGS sequence"/>
</dbReference>
<sequence>MFTISWPSLPKLGLSVFSKKGAIDLRPVKVHESETAQDKPGRALKHLLKLNHVEHGLFLRGSLASQLPELLCASFLQGAGDEDLGRIYEDHVNSQVKWIDSPAEVTHLDWRDYLGCREYDRAFVNFFEDELARLGYDWREVVAEYLFEGNEPMFNSIMGGLGAPLIHLAHAFEVSSREMAMEALGLTATCHNSTFKDIEKAAQSNKATYESKSLFEILDHVRQDKELDNLFSKSDTQNLKTLITSRNHLLLKHWSAWKIENAMEQFRESQELAAALLVATSDPENANNGLYNSLFAVLLTTSHAMRVVLPLIPAQFQIPLLHQWWLTTVAIYIAQLRPEIDMDRIRGYDLMGRNWEWTAEKAVKGQFATDTQFVEAIRALRELSLTWGDSESFFLKAAVRFTDEFQGWKGDFVGDEL</sequence>
<protein>
    <recommendedName>
        <fullName evidence="4">MGS207 protein</fullName>
    </recommendedName>
</protein>
<evidence type="ECO:0000256" key="1">
    <source>
        <dbReference type="ARBA" id="ARBA00023002"/>
    </source>
</evidence>
<dbReference type="PANTHER" id="PTHR35870:SF6">
    <property type="entry name" value="MGS207 PROTEIN"/>
    <property type="match status" value="1"/>
</dbReference>
<dbReference type="EMBL" id="MDYN01000017">
    <property type="protein sequence ID" value="OQD83277.1"/>
    <property type="molecule type" value="Genomic_DNA"/>
</dbReference>
<evidence type="ECO:0008006" key="4">
    <source>
        <dbReference type="Google" id="ProtNLM"/>
    </source>
</evidence>
<dbReference type="STRING" id="416450.A0A1V6Q2L0"/>
<dbReference type="InterPro" id="IPR025337">
    <property type="entry name" value="Questin_oxidase-like"/>
</dbReference>
<evidence type="ECO:0000313" key="3">
    <source>
        <dbReference type="Proteomes" id="UP000191672"/>
    </source>
</evidence>
<dbReference type="Pfam" id="PF14027">
    <property type="entry name" value="Questin_oxidase"/>
    <property type="match status" value="1"/>
</dbReference>
<keyword evidence="1" id="KW-0560">Oxidoreductase</keyword>
<dbReference type="GO" id="GO:0016491">
    <property type="term" value="F:oxidoreductase activity"/>
    <property type="evidence" value="ECO:0007669"/>
    <property type="project" value="UniProtKB-KW"/>
</dbReference>
<comment type="caution">
    <text evidence="2">The sequence shown here is derived from an EMBL/GenBank/DDBJ whole genome shotgun (WGS) entry which is preliminary data.</text>
</comment>
<dbReference type="PANTHER" id="PTHR35870">
    <property type="entry name" value="PROTEIN, PUTATIVE (AFU_ORTHOLOGUE AFUA_5G03330)-RELATED"/>
    <property type="match status" value="1"/>
</dbReference>
<accession>A0A1V6Q2L0</accession>
<gene>
    <name evidence="2" type="ORF">PENANT_c017G07164</name>
</gene>
<proteinExistence type="predicted"/>